<dbReference type="Gene3D" id="3.30.420.10">
    <property type="entry name" value="Ribonuclease H-like superfamily/Ribonuclease H"/>
    <property type="match status" value="1"/>
</dbReference>
<comment type="cofactor">
    <cofactor evidence="14 15">
        <name>Mn(2+)</name>
        <dbReference type="ChEBI" id="CHEBI:29035"/>
    </cofactor>
    <cofactor evidence="14 15">
        <name>Mg(2+)</name>
        <dbReference type="ChEBI" id="CHEBI:18420"/>
    </cofactor>
    <text evidence="14 15">Manganese or magnesium. Binds 1 divalent metal ion per monomer in the absence of substrate. May bind a second metal ion after substrate binding.</text>
</comment>
<evidence type="ECO:0000256" key="12">
    <source>
        <dbReference type="ARBA" id="ARBA00022801"/>
    </source>
</evidence>
<feature type="binding site" evidence="14 15">
    <location>
        <position position="38"/>
    </location>
    <ligand>
        <name>a divalent metal cation</name>
        <dbReference type="ChEBI" id="CHEBI:60240"/>
    </ligand>
</feature>
<dbReference type="GO" id="GO:0003723">
    <property type="term" value="F:RNA binding"/>
    <property type="evidence" value="ECO:0007669"/>
    <property type="project" value="UniProtKB-UniRule"/>
</dbReference>
<dbReference type="InterPro" id="IPR012337">
    <property type="entry name" value="RNaseH-like_sf"/>
</dbReference>
<dbReference type="CDD" id="cd07182">
    <property type="entry name" value="RNase_HII_bacteria_HII_like"/>
    <property type="match status" value="1"/>
</dbReference>
<name>A0A840A5W9_9PROT</name>
<evidence type="ECO:0000256" key="7">
    <source>
        <dbReference type="ARBA" id="ARBA00019179"/>
    </source>
</evidence>
<evidence type="ECO:0000256" key="5">
    <source>
        <dbReference type="ARBA" id="ARBA00007383"/>
    </source>
</evidence>
<comment type="catalytic activity">
    <reaction evidence="1 14 15 16">
        <text>Endonucleolytic cleavage to 5'-phosphomonoester.</text>
        <dbReference type="EC" id="3.1.26.4"/>
    </reaction>
</comment>
<dbReference type="InterPro" id="IPR001352">
    <property type="entry name" value="RNase_HII/HIII"/>
</dbReference>
<comment type="caution">
    <text evidence="18">The sequence shown here is derived from an EMBL/GenBank/DDBJ whole genome shotgun (WGS) entry which is preliminary data.</text>
</comment>
<keyword evidence="10 14" id="KW-0479">Metal-binding</keyword>
<accession>A0A840A5W9</accession>
<dbReference type="GO" id="GO:0032299">
    <property type="term" value="C:ribonuclease H2 complex"/>
    <property type="evidence" value="ECO:0007669"/>
    <property type="project" value="TreeGrafter"/>
</dbReference>
<dbReference type="GO" id="GO:0004523">
    <property type="term" value="F:RNA-DNA hybrid ribonuclease activity"/>
    <property type="evidence" value="ECO:0007669"/>
    <property type="project" value="UniProtKB-UniRule"/>
</dbReference>
<sequence length="227" mass="23448">MTIRAPARQDGPAIRSGGMVPDYTLEADAGGLVAGVDEAGRGPLAGPVLAGAVMFLAPCPDPLAALLDDSKRLTPAARAVAAAAIRQAARDGLLVFALGAASAREIGTHNILAATHIAMCRAVMRLTIRPDVVLVDGNRAPTLPCPVRCVVGGDGLSLSIAAASILAKTVRDGGMAKLARAWPQYGFARHQGYGTAQHRAAIERHGPCPHHRRGFAPIEAALELQRG</sequence>
<feature type="domain" description="RNase H type-2" evidence="17">
    <location>
        <begin position="31"/>
        <end position="227"/>
    </location>
</feature>
<dbReference type="GO" id="GO:0006298">
    <property type="term" value="P:mismatch repair"/>
    <property type="evidence" value="ECO:0007669"/>
    <property type="project" value="TreeGrafter"/>
</dbReference>
<dbReference type="InterPro" id="IPR022898">
    <property type="entry name" value="RNase_HII"/>
</dbReference>
<proteinExistence type="inferred from homology"/>
<evidence type="ECO:0000256" key="13">
    <source>
        <dbReference type="ARBA" id="ARBA00023211"/>
    </source>
</evidence>
<keyword evidence="19" id="KW-1185">Reference proteome</keyword>
<dbReference type="HAMAP" id="MF_00052_B">
    <property type="entry name" value="RNase_HII_B"/>
    <property type="match status" value="1"/>
</dbReference>
<dbReference type="NCBIfam" id="NF000595">
    <property type="entry name" value="PRK00015.1-3"/>
    <property type="match status" value="1"/>
</dbReference>
<evidence type="ECO:0000256" key="2">
    <source>
        <dbReference type="ARBA" id="ARBA00001946"/>
    </source>
</evidence>
<keyword evidence="12 14" id="KW-0378">Hydrolase</keyword>
<comment type="subcellular location">
    <subcellularLocation>
        <location evidence="4 14">Cytoplasm</location>
    </subcellularLocation>
</comment>
<evidence type="ECO:0000256" key="8">
    <source>
        <dbReference type="ARBA" id="ARBA00022490"/>
    </source>
</evidence>
<dbReference type="PROSITE" id="PS51975">
    <property type="entry name" value="RNASE_H_2"/>
    <property type="match status" value="1"/>
</dbReference>
<evidence type="ECO:0000256" key="10">
    <source>
        <dbReference type="ARBA" id="ARBA00022723"/>
    </source>
</evidence>
<keyword evidence="13 14" id="KW-0464">Manganese</keyword>
<evidence type="ECO:0000259" key="17">
    <source>
        <dbReference type="PROSITE" id="PS51975"/>
    </source>
</evidence>
<dbReference type="PANTHER" id="PTHR10954:SF18">
    <property type="entry name" value="RIBONUCLEASE HII"/>
    <property type="match status" value="1"/>
</dbReference>
<comment type="function">
    <text evidence="3 14 16">Endonuclease that specifically degrades the RNA of RNA-DNA hybrids.</text>
</comment>
<dbReference type="InterPro" id="IPR024567">
    <property type="entry name" value="RNase_HII/HIII_dom"/>
</dbReference>
<reference evidence="18 19" key="1">
    <citation type="submission" date="2020-08" db="EMBL/GenBank/DDBJ databases">
        <title>Genomic Encyclopedia of Type Strains, Phase IV (KMG-IV): sequencing the most valuable type-strain genomes for metagenomic binning, comparative biology and taxonomic classification.</title>
        <authorList>
            <person name="Goeker M."/>
        </authorList>
    </citation>
    <scope>NUCLEOTIDE SEQUENCE [LARGE SCALE GENOMIC DNA]</scope>
    <source>
        <strain evidence="18 19">DSM 19979</strain>
    </source>
</reference>
<evidence type="ECO:0000256" key="11">
    <source>
        <dbReference type="ARBA" id="ARBA00022759"/>
    </source>
</evidence>
<dbReference type="SUPFAM" id="SSF53098">
    <property type="entry name" value="Ribonuclease H-like"/>
    <property type="match status" value="1"/>
</dbReference>
<evidence type="ECO:0000256" key="15">
    <source>
        <dbReference type="PROSITE-ProRule" id="PRU01319"/>
    </source>
</evidence>
<keyword evidence="8 14" id="KW-0963">Cytoplasm</keyword>
<dbReference type="AlphaFoldDB" id="A0A840A5W9"/>
<dbReference type="GO" id="GO:0030145">
    <property type="term" value="F:manganese ion binding"/>
    <property type="evidence" value="ECO:0007669"/>
    <property type="project" value="UniProtKB-UniRule"/>
</dbReference>
<dbReference type="InterPro" id="IPR036397">
    <property type="entry name" value="RNaseH_sf"/>
</dbReference>
<evidence type="ECO:0000256" key="1">
    <source>
        <dbReference type="ARBA" id="ARBA00000077"/>
    </source>
</evidence>
<protein>
    <recommendedName>
        <fullName evidence="7 14">Ribonuclease HII</fullName>
        <shortName evidence="14">RNase HII</shortName>
        <ecNumber evidence="6 14">3.1.26.4</ecNumber>
    </recommendedName>
</protein>
<feature type="binding site" evidence="14 15">
    <location>
        <position position="136"/>
    </location>
    <ligand>
        <name>a divalent metal cation</name>
        <dbReference type="ChEBI" id="CHEBI:60240"/>
    </ligand>
</feature>
<dbReference type="EMBL" id="JACIDJ010000001">
    <property type="protein sequence ID" value="MBB3896631.1"/>
    <property type="molecule type" value="Genomic_DNA"/>
</dbReference>
<dbReference type="Proteomes" id="UP000553193">
    <property type="component" value="Unassembled WGS sequence"/>
</dbReference>
<evidence type="ECO:0000256" key="4">
    <source>
        <dbReference type="ARBA" id="ARBA00004496"/>
    </source>
</evidence>
<keyword evidence="9 14" id="KW-0540">Nuclease</keyword>
<gene>
    <name evidence="14" type="primary">rnhB</name>
    <name evidence="18" type="ORF">GGQ83_000057</name>
</gene>
<evidence type="ECO:0000256" key="16">
    <source>
        <dbReference type="RuleBase" id="RU003515"/>
    </source>
</evidence>
<keyword evidence="11 14" id="KW-0255">Endonuclease</keyword>
<comment type="cofactor">
    <cofactor evidence="2">
        <name>Mg(2+)</name>
        <dbReference type="ChEBI" id="CHEBI:18420"/>
    </cofactor>
</comment>
<evidence type="ECO:0000313" key="19">
    <source>
        <dbReference type="Proteomes" id="UP000553193"/>
    </source>
</evidence>
<evidence type="ECO:0000313" key="18">
    <source>
        <dbReference type="EMBL" id="MBB3896631.1"/>
    </source>
</evidence>
<dbReference type="GO" id="GO:0043137">
    <property type="term" value="P:DNA replication, removal of RNA primer"/>
    <property type="evidence" value="ECO:0007669"/>
    <property type="project" value="TreeGrafter"/>
</dbReference>
<dbReference type="PANTHER" id="PTHR10954">
    <property type="entry name" value="RIBONUCLEASE H2 SUBUNIT A"/>
    <property type="match status" value="1"/>
</dbReference>
<dbReference type="Pfam" id="PF01351">
    <property type="entry name" value="RNase_HII"/>
    <property type="match status" value="1"/>
</dbReference>
<dbReference type="GO" id="GO:0005737">
    <property type="term" value="C:cytoplasm"/>
    <property type="evidence" value="ECO:0007669"/>
    <property type="project" value="UniProtKB-SubCell"/>
</dbReference>
<evidence type="ECO:0000256" key="9">
    <source>
        <dbReference type="ARBA" id="ARBA00022722"/>
    </source>
</evidence>
<evidence type="ECO:0000256" key="14">
    <source>
        <dbReference type="HAMAP-Rule" id="MF_00052"/>
    </source>
</evidence>
<evidence type="ECO:0000256" key="6">
    <source>
        <dbReference type="ARBA" id="ARBA00012180"/>
    </source>
</evidence>
<dbReference type="EC" id="3.1.26.4" evidence="6 14"/>
<comment type="similarity">
    <text evidence="5 14 16">Belongs to the RNase HII family.</text>
</comment>
<organism evidence="18 19">
    <name type="scientific">Roseococcus suduntuyensis</name>
    <dbReference type="NCBI Taxonomy" id="455361"/>
    <lineage>
        <taxon>Bacteria</taxon>
        <taxon>Pseudomonadati</taxon>
        <taxon>Pseudomonadota</taxon>
        <taxon>Alphaproteobacteria</taxon>
        <taxon>Acetobacterales</taxon>
        <taxon>Roseomonadaceae</taxon>
        <taxon>Roseococcus</taxon>
    </lineage>
</organism>
<feature type="binding site" evidence="14 15">
    <location>
        <position position="37"/>
    </location>
    <ligand>
        <name>a divalent metal cation</name>
        <dbReference type="ChEBI" id="CHEBI:60240"/>
    </ligand>
</feature>
<evidence type="ECO:0000256" key="3">
    <source>
        <dbReference type="ARBA" id="ARBA00004065"/>
    </source>
</evidence>